<feature type="chain" id="PRO_5021862272" description="Beta-lactamase" evidence="9">
    <location>
        <begin position="20"/>
        <end position="271"/>
    </location>
</feature>
<evidence type="ECO:0000313" key="11">
    <source>
        <dbReference type="EMBL" id="TWI88986.1"/>
    </source>
</evidence>
<dbReference type="InterPro" id="IPR050515">
    <property type="entry name" value="Beta-lactam/transpept"/>
</dbReference>
<dbReference type="PANTHER" id="PTHR30627:SF6">
    <property type="entry name" value="BETA-LACTAMASE YBXI-RELATED"/>
    <property type="match status" value="1"/>
</dbReference>
<keyword evidence="6 8" id="KW-0046">Antibiotic resistance</keyword>
<proteinExistence type="inferred from homology"/>
<keyword evidence="12" id="KW-1185">Reference proteome</keyword>
<dbReference type="GO" id="GO:0005886">
    <property type="term" value="C:plasma membrane"/>
    <property type="evidence" value="ECO:0007669"/>
    <property type="project" value="TreeGrafter"/>
</dbReference>
<dbReference type="Gene3D" id="3.40.710.10">
    <property type="entry name" value="DD-peptidase/beta-lactamase superfamily"/>
    <property type="match status" value="1"/>
</dbReference>
<keyword evidence="5 8" id="KW-0378">Hydrolase</keyword>
<evidence type="ECO:0000256" key="1">
    <source>
        <dbReference type="ARBA" id="ARBA00001526"/>
    </source>
</evidence>
<evidence type="ECO:0000256" key="5">
    <source>
        <dbReference type="ARBA" id="ARBA00022801"/>
    </source>
</evidence>
<dbReference type="InterPro" id="IPR002137">
    <property type="entry name" value="Beta-lactam_class-D_AS"/>
</dbReference>
<feature type="domain" description="Penicillin-binding protein transpeptidase" evidence="10">
    <location>
        <begin position="43"/>
        <end position="239"/>
    </location>
</feature>
<evidence type="ECO:0000313" key="12">
    <source>
        <dbReference type="Proteomes" id="UP000316778"/>
    </source>
</evidence>
<dbReference type="InterPro" id="IPR001460">
    <property type="entry name" value="PCN-bd_Tpept"/>
</dbReference>
<dbReference type="GO" id="GO:0017001">
    <property type="term" value="P:antibiotic catabolic process"/>
    <property type="evidence" value="ECO:0007669"/>
    <property type="project" value="InterPro"/>
</dbReference>
<evidence type="ECO:0000259" key="10">
    <source>
        <dbReference type="Pfam" id="PF00905"/>
    </source>
</evidence>
<feature type="active site" description="Acyl-ester intermediate" evidence="7">
    <location>
        <position position="64"/>
    </location>
</feature>
<dbReference type="InterPro" id="IPR012338">
    <property type="entry name" value="Beta-lactam/transpept-like"/>
</dbReference>
<dbReference type="GO" id="GO:0008800">
    <property type="term" value="F:beta-lactamase activity"/>
    <property type="evidence" value="ECO:0007669"/>
    <property type="project" value="UniProtKB-UniRule"/>
</dbReference>
<dbReference type="EMBL" id="VLLG01000003">
    <property type="protein sequence ID" value="TWI88986.1"/>
    <property type="molecule type" value="Genomic_DNA"/>
</dbReference>
<comment type="catalytic activity">
    <reaction evidence="1 8">
        <text>a beta-lactam + H2O = a substituted beta-amino acid</text>
        <dbReference type="Rhea" id="RHEA:20401"/>
        <dbReference type="ChEBI" id="CHEBI:15377"/>
        <dbReference type="ChEBI" id="CHEBI:35627"/>
        <dbReference type="ChEBI" id="CHEBI:140347"/>
        <dbReference type="EC" id="3.5.2.6"/>
    </reaction>
</comment>
<dbReference type="AlphaFoldDB" id="A0A562T7H5"/>
<reference evidence="11 12" key="1">
    <citation type="journal article" date="2013" name="Stand. Genomic Sci.">
        <title>Genomic Encyclopedia of Type Strains, Phase I: The one thousand microbial genomes (KMG-I) project.</title>
        <authorList>
            <person name="Kyrpides N.C."/>
            <person name="Woyke T."/>
            <person name="Eisen J.A."/>
            <person name="Garrity G."/>
            <person name="Lilburn T.G."/>
            <person name="Beck B.J."/>
            <person name="Whitman W.B."/>
            <person name="Hugenholtz P."/>
            <person name="Klenk H.P."/>
        </authorList>
    </citation>
    <scope>NUCLEOTIDE SEQUENCE [LARGE SCALE GENOMIC DNA]</scope>
    <source>
        <strain evidence="11 12">DSM 13484</strain>
    </source>
</reference>
<dbReference type="GO" id="GO:0071555">
    <property type="term" value="P:cell wall organization"/>
    <property type="evidence" value="ECO:0007669"/>
    <property type="project" value="TreeGrafter"/>
</dbReference>
<organism evidence="11 12">
    <name type="scientific">Chitinophaga japonensis</name>
    <name type="common">Flexibacter japonensis</name>
    <dbReference type="NCBI Taxonomy" id="104662"/>
    <lineage>
        <taxon>Bacteria</taxon>
        <taxon>Pseudomonadati</taxon>
        <taxon>Bacteroidota</taxon>
        <taxon>Chitinophagia</taxon>
        <taxon>Chitinophagales</taxon>
        <taxon>Chitinophagaceae</taxon>
        <taxon>Chitinophaga</taxon>
    </lineage>
</organism>
<evidence type="ECO:0000256" key="3">
    <source>
        <dbReference type="ARBA" id="ARBA00012865"/>
    </source>
</evidence>
<accession>A0A562T7H5</accession>
<dbReference type="Pfam" id="PF00905">
    <property type="entry name" value="Transpeptidase"/>
    <property type="match status" value="1"/>
</dbReference>
<evidence type="ECO:0000256" key="8">
    <source>
        <dbReference type="RuleBase" id="RU361140"/>
    </source>
</evidence>
<feature type="modified residue" description="N6-carboxylysine" evidence="7">
    <location>
        <position position="67"/>
    </location>
</feature>
<evidence type="ECO:0000256" key="6">
    <source>
        <dbReference type="ARBA" id="ARBA00023251"/>
    </source>
</evidence>
<gene>
    <name evidence="11" type="ORF">LX66_3079</name>
</gene>
<evidence type="ECO:0000256" key="7">
    <source>
        <dbReference type="PIRSR" id="PIRSR602137-50"/>
    </source>
</evidence>
<dbReference type="RefSeq" id="WP_145714979.1">
    <property type="nucleotide sequence ID" value="NZ_BAAAFY010000001.1"/>
</dbReference>
<evidence type="ECO:0000256" key="2">
    <source>
        <dbReference type="ARBA" id="ARBA00007898"/>
    </source>
</evidence>
<sequence length="271" mass="31290">MRSVLLILVLACTAFAVKAQTRASLNQPFEECHMKGSITVYDYNEKKWITNDIRDSQYPTLPASTFKIVNTLIVLETGVVADEHEIVPWPGSTDTVKYGFRPDIYHDMDMAEAFKRSAGWVYRELARKVGRERYRDYLTRLHYGNVDLSIADPDFWNYGPFAVSPANQLEVLVGIYEERYPFFSKKAYATLKQLMIAEQQEGYTIRAKTGWTMEGGKDTGWWVGYVETKDNVYFFATRIIKDRTTVNRDFNKCRMIITKKVLRQLGILPAA</sequence>
<dbReference type="SUPFAM" id="SSF56601">
    <property type="entry name" value="beta-lactamase/transpeptidase-like"/>
    <property type="match status" value="1"/>
</dbReference>
<dbReference type="PROSITE" id="PS00337">
    <property type="entry name" value="BETA_LACTAMASE_D"/>
    <property type="match status" value="1"/>
</dbReference>
<feature type="signal peptide" evidence="9">
    <location>
        <begin position="1"/>
        <end position="19"/>
    </location>
</feature>
<evidence type="ECO:0000256" key="9">
    <source>
        <dbReference type="SAM" id="SignalP"/>
    </source>
</evidence>
<comment type="similarity">
    <text evidence="2 8">Belongs to the class-D beta-lactamase family.</text>
</comment>
<dbReference type="EC" id="3.5.2.6" evidence="3 8"/>
<dbReference type="OrthoDB" id="9762883at2"/>
<dbReference type="PANTHER" id="PTHR30627">
    <property type="entry name" value="PEPTIDOGLYCAN D,D-TRANSPEPTIDASE"/>
    <property type="match status" value="1"/>
</dbReference>
<dbReference type="Proteomes" id="UP000316778">
    <property type="component" value="Unassembled WGS sequence"/>
</dbReference>
<comment type="caution">
    <text evidence="11">The sequence shown here is derived from an EMBL/GenBank/DDBJ whole genome shotgun (WGS) entry which is preliminary data.</text>
</comment>
<protein>
    <recommendedName>
        <fullName evidence="3 8">Beta-lactamase</fullName>
        <ecNumber evidence="3 8">3.5.2.6</ecNumber>
    </recommendedName>
</protein>
<name>A0A562T7H5_CHIJA</name>
<evidence type="ECO:0000256" key="4">
    <source>
        <dbReference type="ARBA" id="ARBA00022729"/>
    </source>
</evidence>
<keyword evidence="4 9" id="KW-0732">Signal</keyword>
<dbReference type="GO" id="GO:0046677">
    <property type="term" value="P:response to antibiotic"/>
    <property type="evidence" value="ECO:0007669"/>
    <property type="project" value="UniProtKB-UniRule"/>
</dbReference>
<dbReference type="GO" id="GO:0008658">
    <property type="term" value="F:penicillin binding"/>
    <property type="evidence" value="ECO:0007669"/>
    <property type="project" value="InterPro"/>
</dbReference>